<dbReference type="Proteomes" id="UP000243498">
    <property type="component" value="Unassembled WGS sequence"/>
</dbReference>
<evidence type="ECO:0000256" key="1">
    <source>
        <dbReference type="SAM" id="MobiDB-lite"/>
    </source>
</evidence>
<dbReference type="InterPro" id="IPR056186">
    <property type="entry name" value="PDZ_CPAF-rel"/>
</dbReference>
<dbReference type="STRING" id="1081105.A0A167ELU1"/>
<name>A0A167ELU1_METRR</name>
<dbReference type="OMA" id="ICASACG"/>
<dbReference type="InterPro" id="IPR052766">
    <property type="entry name" value="S41A_metabolite_peptidase"/>
</dbReference>
<feature type="region of interest" description="Disordered" evidence="1">
    <location>
        <begin position="287"/>
        <end position="320"/>
    </location>
</feature>
<dbReference type="PANTHER" id="PTHR37049:SF4">
    <property type="entry name" value="RHODANESE DOMAIN-CONTAINING PROTEIN"/>
    <property type="match status" value="1"/>
</dbReference>
<keyword evidence="5" id="KW-1185">Reference proteome</keyword>
<dbReference type="Pfam" id="PF23658">
    <property type="entry name" value="PDZ_CPAF_rel"/>
    <property type="match status" value="1"/>
</dbReference>
<sequence>MYQAVKAPTGVSAVESRQETNDPCALISKAFEAVPKNLTSDKPIILNVRPSVGNACRKALPLLQQENIALLDYLQPYIAYQSTIELLKDPPPEYLLPGVDLMGGMQAIRQRLQKQGYQSQLDVMTDLQNLFVASSDNHFGYTPGLFTAFRQSREGLDVVSVSTNGLDMPQIYAAKDINGPENKTYTPSPIDTIDGQDVFEFLEKESMGIPQGHQDPDARFNSLFNSIPVKALDRSGMATASIHDIPDQHVIKHKNGTSRVVINSLTTLPKTNLSGIRSVQDYQKRFELPPQDKPTAPKPPDQGPKRPPRDALPGYPKSTVKHPDEFVTTYLLNDTELQDTTVVSILSFVSLVEKDPLSDNLNLSLLVRQFEDVIDETANLARSQGRDKLIIDMSANPGGSLDLADVAYTAFFPGAPFDAFDRYRINDGVEFMKTAFEPNETLGILIADEGKPRNAKNETIESPEALLAPQLIKGQNLSMEFHRDLFTRYLTEPDVFLHGYGPKGKNDSRSREPPWKPENTVIVTDGLCASACTIFTGLMTRNLGIRTIALGGRPMNKPMQAMGGVKGTEAVGLGDIKGVMTDAMKSQKETQKGNSTGIEQPMGNSSSCSIPSVREPPLLPFLEDPGNGGSANTRNAYSRNDVDGFPLHFKYEAANCKLFYTREMILDIKESWKRVANTAFRNGPCVPGSTVNQDGTMGNTALGFDPEVRCRAPGIPRPTLKG</sequence>
<reference evidence="4 5" key="1">
    <citation type="journal article" date="2016" name="Genome Biol. Evol.">
        <title>Divergent and convergent evolution of fungal pathogenicity.</title>
        <authorList>
            <person name="Shang Y."/>
            <person name="Xiao G."/>
            <person name="Zheng P."/>
            <person name="Cen K."/>
            <person name="Zhan S."/>
            <person name="Wang C."/>
        </authorList>
    </citation>
    <scope>NUCLEOTIDE SEQUENCE [LARGE SCALE GENOMIC DNA]</scope>
    <source>
        <strain evidence="4 5">RCEF 4871</strain>
    </source>
</reference>
<evidence type="ECO:0000313" key="5">
    <source>
        <dbReference type="Proteomes" id="UP000243498"/>
    </source>
</evidence>
<dbReference type="PANTHER" id="PTHR37049">
    <property type="entry name" value="PEPTIDASE S41 FAMILY PROTEIN"/>
    <property type="match status" value="1"/>
</dbReference>
<feature type="compositionally biased region" description="Polar residues" evidence="1">
    <location>
        <begin position="592"/>
        <end position="610"/>
    </location>
</feature>
<dbReference type="GO" id="GO:0008236">
    <property type="term" value="F:serine-type peptidase activity"/>
    <property type="evidence" value="ECO:0007669"/>
    <property type="project" value="InterPro"/>
</dbReference>
<dbReference type="Gene3D" id="3.90.226.10">
    <property type="entry name" value="2-enoyl-CoA Hydratase, Chain A, domain 1"/>
    <property type="match status" value="1"/>
</dbReference>
<comment type="caution">
    <text evidence="4">The sequence shown here is derived from an EMBL/GenBank/DDBJ whole genome shotgun (WGS) entry which is preliminary data.</text>
</comment>
<accession>A0A167ELU1</accession>
<dbReference type="InterPro" id="IPR005151">
    <property type="entry name" value="Tail-specific_protease"/>
</dbReference>
<dbReference type="OrthoDB" id="27214at2759"/>
<evidence type="ECO:0000259" key="2">
    <source>
        <dbReference type="Pfam" id="PF03572"/>
    </source>
</evidence>
<feature type="domain" description="CPAF-like PDZ" evidence="3">
    <location>
        <begin position="153"/>
        <end position="267"/>
    </location>
</feature>
<feature type="region of interest" description="Disordered" evidence="1">
    <location>
        <begin position="584"/>
        <end position="635"/>
    </location>
</feature>
<gene>
    <name evidence="4" type="ORF">NOR_03855</name>
</gene>
<dbReference type="AlphaFoldDB" id="A0A167ELU1"/>
<dbReference type="EMBL" id="AZHC01000010">
    <property type="protein sequence ID" value="OAA44127.1"/>
    <property type="molecule type" value="Genomic_DNA"/>
</dbReference>
<dbReference type="GO" id="GO:0006508">
    <property type="term" value="P:proteolysis"/>
    <property type="evidence" value="ECO:0007669"/>
    <property type="project" value="InterPro"/>
</dbReference>
<feature type="domain" description="Tail specific protease" evidence="2">
    <location>
        <begin position="373"/>
        <end position="542"/>
    </location>
</feature>
<evidence type="ECO:0000313" key="4">
    <source>
        <dbReference type="EMBL" id="OAA44127.1"/>
    </source>
</evidence>
<organism evidence="4 5">
    <name type="scientific">Metarhizium rileyi (strain RCEF 4871)</name>
    <name type="common">Nomuraea rileyi</name>
    <dbReference type="NCBI Taxonomy" id="1649241"/>
    <lineage>
        <taxon>Eukaryota</taxon>
        <taxon>Fungi</taxon>
        <taxon>Dikarya</taxon>
        <taxon>Ascomycota</taxon>
        <taxon>Pezizomycotina</taxon>
        <taxon>Sordariomycetes</taxon>
        <taxon>Hypocreomycetidae</taxon>
        <taxon>Hypocreales</taxon>
        <taxon>Clavicipitaceae</taxon>
        <taxon>Metarhizium</taxon>
    </lineage>
</organism>
<dbReference type="SUPFAM" id="SSF52096">
    <property type="entry name" value="ClpP/crotonase"/>
    <property type="match status" value="1"/>
</dbReference>
<dbReference type="Pfam" id="PF03572">
    <property type="entry name" value="Peptidase_S41"/>
    <property type="match status" value="1"/>
</dbReference>
<protein>
    <submittedName>
        <fullName evidence="4">Peptidase S41 family protein</fullName>
    </submittedName>
</protein>
<evidence type="ECO:0000259" key="3">
    <source>
        <dbReference type="Pfam" id="PF23658"/>
    </source>
</evidence>
<dbReference type="InterPro" id="IPR029045">
    <property type="entry name" value="ClpP/crotonase-like_dom_sf"/>
</dbReference>
<proteinExistence type="predicted"/>